<dbReference type="PROSITE" id="PS00374">
    <property type="entry name" value="MGMT"/>
    <property type="match status" value="1"/>
</dbReference>
<evidence type="ECO:0000256" key="8">
    <source>
        <dbReference type="ARBA" id="ARBA00022763"/>
    </source>
</evidence>
<dbReference type="EC" id="2.1.1.63" evidence="3"/>
<dbReference type="PANTHER" id="PTHR10815:SF5">
    <property type="entry name" value="METHYLATED-DNA--PROTEIN-CYSTEINE METHYLTRANSFERASE"/>
    <property type="match status" value="1"/>
</dbReference>
<comment type="caution">
    <text evidence="15">The sequence shown here is derived from an EMBL/GenBank/DDBJ whole genome shotgun (WGS) entry which is preliminary data.</text>
</comment>
<dbReference type="HAMAP" id="MF_00772">
    <property type="entry name" value="OGT"/>
    <property type="match status" value="1"/>
</dbReference>
<dbReference type="PANTHER" id="PTHR10815">
    <property type="entry name" value="METHYLATED-DNA--PROTEIN-CYSTEINE METHYLTRANSFERASE"/>
    <property type="match status" value="1"/>
</dbReference>
<keyword evidence="5" id="KW-0963">Cytoplasm</keyword>
<reference evidence="15" key="1">
    <citation type="journal article" date="2022" name="Cell">
        <title>Repeat-based holocentromeres influence genome architecture and karyotype evolution.</title>
        <authorList>
            <person name="Hofstatter P.G."/>
            <person name="Thangavel G."/>
            <person name="Lux T."/>
            <person name="Neumann P."/>
            <person name="Vondrak T."/>
            <person name="Novak P."/>
            <person name="Zhang M."/>
            <person name="Costa L."/>
            <person name="Castellani M."/>
            <person name="Scott A."/>
            <person name="Toegelov H."/>
            <person name="Fuchs J."/>
            <person name="Mata-Sucre Y."/>
            <person name="Dias Y."/>
            <person name="Vanzela A.L.L."/>
            <person name="Huettel B."/>
            <person name="Almeida C.C.S."/>
            <person name="Simkova H."/>
            <person name="Souza G."/>
            <person name="Pedrosa-Harand A."/>
            <person name="Macas J."/>
            <person name="Mayer K.F.X."/>
            <person name="Houben A."/>
            <person name="Marques A."/>
        </authorList>
    </citation>
    <scope>NUCLEOTIDE SEQUENCE</scope>
    <source>
        <strain evidence="15">RhyBre1mFocal</strain>
    </source>
</reference>
<feature type="domain" description="Methylguanine DNA methyltransferase ribonuclease-like" evidence="14">
    <location>
        <begin position="39"/>
        <end position="115"/>
    </location>
</feature>
<feature type="domain" description="Methylated-DNA-[protein]-cysteine S-methyltransferase DNA binding" evidence="13">
    <location>
        <begin position="121"/>
        <end position="199"/>
    </location>
</feature>
<accession>A0A9Q0C145</accession>
<dbReference type="SUPFAM" id="SSF53155">
    <property type="entry name" value="Methylated DNA-protein cysteine methyltransferase domain"/>
    <property type="match status" value="1"/>
</dbReference>
<evidence type="ECO:0000259" key="14">
    <source>
        <dbReference type="Pfam" id="PF02870"/>
    </source>
</evidence>
<keyword evidence="9" id="KW-0234">DNA repair</keyword>
<evidence type="ECO:0000256" key="5">
    <source>
        <dbReference type="ARBA" id="ARBA00022490"/>
    </source>
</evidence>
<keyword evidence="7" id="KW-0808">Transferase</keyword>
<evidence type="ECO:0000256" key="11">
    <source>
        <dbReference type="ARBA" id="ARBA00031621"/>
    </source>
</evidence>
<dbReference type="EMBL" id="JAMQYH010000009">
    <property type="protein sequence ID" value="KAJ1684767.1"/>
    <property type="molecule type" value="Genomic_DNA"/>
</dbReference>
<comment type="catalytic activity">
    <reaction evidence="1">
        <text>a 4-O-methyl-thymidine in DNA + L-cysteinyl-[protein] = a thymidine in DNA + S-methyl-L-cysteinyl-[protein]</text>
        <dbReference type="Rhea" id="RHEA:53428"/>
        <dbReference type="Rhea" id="RHEA-COMP:10131"/>
        <dbReference type="Rhea" id="RHEA-COMP:10132"/>
        <dbReference type="Rhea" id="RHEA-COMP:13555"/>
        <dbReference type="Rhea" id="RHEA-COMP:13556"/>
        <dbReference type="ChEBI" id="CHEBI:29950"/>
        <dbReference type="ChEBI" id="CHEBI:82612"/>
        <dbReference type="ChEBI" id="CHEBI:137386"/>
        <dbReference type="ChEBI" id="CHEBI:137387"/>
        <dbReference type="EC" id="2.1.1.63"/>
    </reaction>
</comment>
<dbReference type="InterPro" id="IPR036388">
    <property type="entry name" value="WH-like_DNA-bd_sf"/>
</dbReference>
<dbReference type="InterPro" id="IPR036631">
    <property type="entry name" value="MGMT_N_sf"/>
</dbReference>
<comment type="similarity">
    <text evidence="2">Belongs to the MGMT family.</text>
</comment>
<evidence type="ECO:0000256" key="6">
    <source>
        <dbReference type="ARBA" id="ARBA00022603"/>
    </source>
</evidence>
<evidence type="ECO:0000256" key="4">
    <source>
        <dbReference type="ARBA" id="ARBA00015377"/>
    </source>
</evidence>
<proteinExistence type="inferred from homology"/>
<dbReference type="InterPro" id="IPR014048">
    <property type="entry name" value="MethylDNA_cys_MeTrfase_DNA-bd"/>
</dbReference>
<dbReference type="NCBIfam" id="TIGR00589">
    <property type="entry name" value="ogt"/>
    <property type="match status" value="1"/>
</dbReference>
<dbReference type="OrthoDB" id="1907495at2759"/>
<dbReference type="Proteomes" id="UP001151287">
    <property type="component" value="Unassembled WGS sequence"/>
</dbReference>
<evidence type="ECO:0000256" key="1">
    <source>
        <dbReference type="ARBA" id="ARBA00001286"/>
    </source>
</evidence>
<evidence type="ECO:0000256" key="3">
    <source>
        <dbReference type="ARBA" id="ARBA00011918"/>
    </source>
</evidence>
<dbReference type="InterPro" id="IPR023546">
    <property type="entry name" value="MGMT"/>
</dbReference>
<dbReference type="GO" id="GO:0003908">
    <property type="term" value="F:methylated-DNA-[protein]-cysteine S-methyltransferase activity"/>
    <property type="evidence" value="ECO:0007669"/>
    <property type="project" value="UniProtKB-EC"/>
</dbReference>
<dbReference type="Gene3D" id="1.10.10.10">
    <property type="entry name" value="Winged helix-like DNA-binding domain superfamily/Winged helix DNA-binding domain"/>
    <property type="match status" value="1"/>
</dbReference>
<protein>
    <recommendedName>
        <fullName evidence="4">Methylated-DNA--protein-cysteine methyltransferase</fullName>
        <ecNumber evidence="3">2.1.1.63</ecNumber>
    </recommendedName>
    <alternativeName>
        <fullName evidence="10">6-O-methylguanine-DNA methyltransferase</fullName>
    </alternativeName>
    <alternativeName>
        <fullName evidence="11">O-6-methylguanine-DNA-alkyltransferase</fullName>
    </alternativeName>
</protein>
<name>A0A9Q0C145_9POAL</name>
<comment type="catalytic activity">
    <reaction evidence="12">
        <text>a 6-O-methyl-2'-deoxyguanosine in DNA + L-cysteinyl-[protein] = S-methyl-L-cysteinyl-[protein] + a 2'-deoxyguanosine in DNA</text>
        <dbReference type="Rhea" id="RHEA:24000"/>
        <dbReference type="Rhea" id="RHEA-COMP:10131"/>
        <dbReference type="Rhea" id="RHEA-COMP:10132"/>
        <dbReference type="Rhea" id="RHEA-COMP:11367"/>
        <dbReference type="Rhea" id="RHEA-COMP:11368"/>
        <dbReference type="ChEBI" id="CHEBI:29950"/>
        <dbReference type="ChEBI" id="CHEBI:82612"/>
        <dbReference type="ChEBI" id="CHEBI:85445"/>
        <dbReference type="ChEBI" id="CHEBI:85448"/>
        <dbReference type="EC" id="2.1.1.63"/>
    </reaction>
</comment>
<organism evidence="15 16">
    <name type="scientific">Rhynchospora breviuscula</name>
    <dbReference type="NCBI Taxonomy" id="2022672"/>
    <lineage>
        <taxon>Eukaryota</taxon>
        <taxon>Viridiplantae</taxon>
        <taxon>Streptophyta</taxon>
        <taxon>Embryophyta</taxon>
        <taxon>Tracheophyta</taxon>
        <taxon>Spermatophyta</taxon>
        <taxon>Magnoliopsida</taxon>
        <taxon>Liliopsida</taxon>
        <taxon>Poales</taxon>
        <taxon>Cyperaceae</taxon>
        <taxon>Cyperoideae</taxon>
        <taxon>Rhynchosporeae</taxon>
        <taxon>Rhynchospora</taxon>
    </lineage>
</organism>
<gene>
    <name evidence="15" type="ORF">LUZ63_020038</name>
</gene>
<evidence type="ECO:0000313" key="15">
    <source>
        <dbReference type="EMBL" id="KAJ1684767.1"/>
    </source>
</evidence>
<dbReference type="CDD" id="cd06445">
    <property type="entry name" value="ATase"/>
    <property type="match status" value="1"/>
</dbReference>
<evidence type="ECO:0000256" key="2">
    <source>
        <dbReference type="ARBA" id="ARBA00008711"/>
    </source>
</evidence>
<sequence length="203" mass="21308">MTTTDPISGPLAGTAHADDATVLARLHDRLEGSADVDVAYRLLDSPLGELLVASTDRGVVRVGFAAAGHDAALEELATAISPRVLRAPGRLDAAARQLEEYFAGRRRRFDLPLDLRLANGFRLEVVEHLGEVGYGETASYARVAALVGRPRAVRAVGTACARNPLPVLVPCHRVVRSDGSVGEYAGGPAAKRALLALEALGDG</sequence>
<evidence type="ECO:0000256" key="10">
    <source>
        <dbReference type="ARBA" id="ARBA00030795"/>
    </source>
</evidence>
<dbReference type="Gene3D" id="3.30.160.70">
    <property type="entry name" value="Methylated DNA-protein cysteine methyltransferase domain"/>
    <property type="match status" value="1"/>
</dbReference>
<evidence type="ECO:0000259" key="13">
    <source>
        <dbReference type="Pfam" id="PF01035"/>
    </source>
</evidence>
<dbReference type="Pfam" id="PF02870">
    <property type="entry name" value="Methyltransf_1N"/>
    <property type="match status" value="1"/>
</dbReference>
<dbReference type="Pfam" id="PF01035">
    <property type="entry name" value="DNA_binding_1"/>
    <property type="match status" value="1"/>
</dbReference>
<dbReference type="GO" id="GO:0032259">
    <property type="term" value="P:methylation"/>
    <property type="evidence" value="ECO:0007669"/>
    <property type="project" value="UniProtKB-KW"/>
</dbReference>
<dbReference type="FunFam" id="1.10.10.10:FF:000214">
    <property type="entry name" value="Methylated-DNA--protein-cysteine methyltransferase"/>
    <property type="match status" value="1"/>
</dbReference>
<dbReference type="AlphaFoldDB" id="A0A9Q0C145"/>
<evidence type="ECO:0000256" key="9">
    <source>
        <dbReference type="ARBA" id="ARBA00023204"/>
    </source>
</evidence>
<dbReference type="SUPFAM" id="SSF46767">
    <property type="entry name" value="Methylated DNA-protein cysteine methyltransferase, C-terminal domain"/>
    <property type="match status" value="1"/>
</dbReference>
<evidence type="ECO:0000256" key="7">
    <source>
        <dbReference type="ARBA" id="ARBA00022679"/>
    </source>
</evidence>
<dbReference type="InterPro" id="IPR008332">
    <property type="entry name" value="MethylG_MeTrfase_N"/>
</dbReference>
<keyword evidence="8" id="KW-0227">DNA damage</keyword>
<dbReference type="GO" id="GO:0006281">
    <property type="term" value="P:DNA repair"/>
    <property type="evidence" value="ECO:0007669"/>
    <property type="project" value="UniProtKB-KW"/>
</dbReference>
<dbReference type="InterPro" id="IPR036217">
    <property type="entry name" value="MethylDNA_cys_MeTrfase_DNAb"/>
</dbReference>
<evidence type="ECO:0000256" key="12">
    <source>
        <dbReference type="ARBA" id="ARBA00049348"/>
    </source>
</evidence>
<dbReference type="InterPro" id="IPR001497">
    <property type="entry name" value="MethylDNA_cys_MeTrfase_AS"/>
</dbReference>
<keyword evidence="16" id="KW-1185">Reference proteome</keyword>
<evidence type="ECO:0000313" key="16">
    <source>
        <dbReference type="Proteomes" id="UP001151287"/>
    </source>
</evidence>
<keyword evidence="6" id="KW-0489">Methyltransferase</keyword>